<dbReference type="RefSeq" id="XP_001947335.2">
    <property type="nucleotide sequence ID" value="XM_001947300.4"/>
</dbReference>
<dbReference type="GO" id="GO:0001228">
    <property type="term" value="F:DNA-binding transcription activator activity, RNA polymerase II-specific"/>
    <property type="evidence" value="ECO:0007669"/>
    <property type="project" value="TreeGrafter"/>
</dbReference>
<accession>A0A8R1W0M8</accession>
<feature type="region of interest" description="Disordered" evidence="6">
    <location>
        <begin position="39"/>
        <end position="63"/>
    </location>
</feature>
<sequence length="217" mass="24861">MNIYTDYSQKCPDCHKCFYSATSLLVHFFSHVGEEKLVDGDNNENSSTSKKKPAETSNYGSSKPLNLTVGETLNPWKYCLATYEENNDNPVKPLKKVTKKNKEKDKTFECSLCNKKFGWTTDLKRHLLIHTGERPFKCNSCQAAFTRNFLLQKHFARAHKKVSEDESKKLENHVHANVTEIKLKMKELECQKEHKNILVDNQFMSGGAHPPNLPLLA</sequence>
<dbReference type="PANTHER" id="PTHR46451:SF1">
    <property type="entry name" value="RAS-RESPONSIVE ELEMENT-BINDING PROTEIN 1"/>
    <property type="match status" value="1"/>
</dbReference>
<evidence type="ECO:0000256" key="2">
    <source>
        <dbReference type="ARBA" id="ARBA00022737"/>
    </source>
</evidence>
<dbReference type="SUPFAM" id="SSF57667">
    <property type="entry name" value="beta-beta-alpha zinc fingers"/>
    <property type="match status" value="1"/>
</dbReference>
<dbReference type="GO" id="GO:0008270">
    <property type="term" value="F:zinc ion binding"/>
    <property type="evidence" value="ECO:0007669"/>
    <property type="project" value="UniProtKB-KW"/>
</dbReference>
<reference evidence="9" key="1">
    <citation type="submission" date="2010-06" db="EMBL/GenBank/DDBJ databases">
        <authorList>
            <person name="Jiang H."/>
            <person name="Abraham K."/>
            <person name="Ali S."/>
            <person name="Alsbrooks S.L."/>
            <person name="Anim B.N."/>
            <person name="Anosike U.S."/>
            <person name="Attaway T."/>
            <person name="Bandaranaike D.P."/>
            <person name="Battles P.K."/>
            <person name="Bell S.N."/>
            <person name="Bell A.V."/>
            <person name="Beltran B."/>
            <person name="Bickham C."/>
            <person name="Bustamante Y."/>
            <person name="Caleb T."/>
            <person name="Canada A."/>
            <person name="Cardenas V."/>
            <person name="Carter K."/>
            <person name="Chacko J."/>
            <person name="Chandrabose M.N."/>
            <person name="Chavez D."/>
            <person name="Chavez A."/>
            <person name="Chen L."/>
            <person name="Chu H.-S."/>
            <person name="Claassen K.J."/>
            <person name="Cockrell R."/>
            <person name="Collins M."/>
            <person name="Cooper J.A."/>
            <person name="Cree A."/>
            <person name="Curry S.M."/>
            <person name="Da Y."/>
            <person name="Dao M.D."/>
            <person name="Das B."/>
            <person name="Davila M.-L."/>
            <person name="Davy-Carroll L."/>
            <person name="Denson S."/>
            <person name="Dinh H."/>
            <person name="Ebong V.E."/>
            <person name="Edwards J.R."/>
            <person name="Egan A."/>
            <person name="El-Daye J."/>
            <person name="Escobedo L."/>
            <person name="Fernandez S."/>
            <person name="Fernando P.R."/>
            <person name="Flagg N."/>
            <person name="Forbes L.D."/>
            <person name="Fowler R.G."/>
            <person name="Fu Q."/>
            <person name="Gabisi R.A."/>
            <person name="Ganer J."/>
            <person name="Garbino Pronczuk A."/>
            <person name="Garcia R.M."/>
            <person name="Garner T."/>
            <person name="Garrett T.E."/>
            <person name="Gonzalez D.A."/>
            <person name="Hamid H."/>
            <person name="Hawkins E.S."/>
            <person name="Hirani K."/>
            <person name="Hogues M.E."/>
            <person name="Hollins B."/>
            <person name="Hsiao C.-H."/>
            <person name="Jabil R."/>
            <person name="James M.L."/>
            <person name="Jhangiani S.N."/>
            <person name="Johnson B."/>
            <person name="Johnson Q."/>
            <person name="Joshi V."/>
            <person name="Kalu J.B."/>
            <person name="Kam C."/>
            <person name="Kashfia A."/>
            <person name="Keebler J."/>
            <person name="Kisamo H."/>
            <person name="Kovar C.L."/>
            <person name="Lago L.A."/>
            <person name="Lai C.-Y."/>
            <person name="Laidlaw J."/>
            <person name="Lara F."/>
            <person name="Le T.-K."/>
            <person name="Lee S.L."/>
            <person name="Legall F.H."/>
            <person name="Lemon S.J."/>
            <person name="Lewis L.R."/>
            <person name="Li B."/>
            <person name="Liu Y."/>
            <person name="Liu Y.-S."/>
            <person name="Lopez J."/>
            <person name="Lozado R.J."/>
            <person name="Lu J."/>
            <person name="Madu R.C."/>
            <person name="Maheshwari M."/>
            <person name="Maheshwari R."/>
            <person name="Malloy K."/>
            <person name="Martinez E."/>
            <person name="Mathew T."/>
            <person name="Mercado I.C."/>
            <person name="Mercado C."/>
            <person name="Meyer B."/>
            <person name="Montgomery K."/>
            <person name="Morgan M.B."/>
            <person name="Munidasa M."/>
            <person name="Nazareth L.V."/>
            <person name="Nelson J."/>
            <person name="Ng B.M."/>
            <person name="Nguyen N.B."/>
            <person name="Nguyen P.Q."/>
            <person name="Nguyen T."/>
            <person name="Obregon M."/>
            <person name="Okwuonu G.O."/>
            <person name="Onwere C.G."/>
            <person name="Orozco G."/>
            <person name="Parra A."/>
            <person name="Patel S."/>
            <person name="Patil S."/>
            <person name="Perez A."/>
            <person name="Perez Y."/>
            <person name="Pham C."/>
            <person name="Primus E.L."/>
            <person name="Pu L.-L."/>
            <person name="Puazo M."/>
            <person name="Qin X."/>
            <person name="Quiroz J.B."/>
            <person name="Reese J."/>
            <person name="Richards S."/>
            <person name="Rives C.M."/>
            <person name="Robberts R."/>
            <person name="Ruiz S.J."/>
            <person name="Ruiz M.J."/>
            <person name="Santibanez J."/>
            <person name="Schneider B.W."/>
            <person name="Sisson I."/>
            <person name="Smith M."/>
            <person name="Sodergren E."/>
            <person name="Song X.-Z."/>
            <person name="Song B.B."/>
            <person name="Summersgill H."/>
            <person name="Thelus R."/>
            <person name="Thornton R.D."/>
            <person name="Trejos Z.Y."/>
            <person name="Usmani K."/>
            <person name="Vattathil S."/>
            <person name="Villasana D."/>
            <person name="Walker D.L."/>
            <person name="Wang S."/>
            <person name="Wang K."/>
            <person name="White C.S."/>
            <person name="Williams A.C."/>
            <person name="Williamson J."/>
            <person name="Wilson K."/>
            <person name="Woghiren I.O."/>
            <person name="Woodworth J.R."/>
            <person name="Worley K.C."/>
            <person name="Wright R.A."/>
            <person name="Wu W."/>
            <person name="Young L."/>
            <person name="Zhang L."/>
            <person name="Zhang J."/>
            <person name="Zhu Y."/>
            <person name="Muzny D.M."/>
            <person name="Weinstock G."/>
            <person name="Gibbs R.A."/>
        </authorList>
    </citation>
    <scope>NUCLEOTIDE SEQUENCE [LARGE SCALE GENOMIC DNA]</scope>
    <source>
        <strain evidence="9">LSR1</strain>
    </source>
</reference>
<dbReference type="KEGG" id="api:100166669"/>
<dbReference type="GeneID" id="100166669"/>
<evidence type="ECO:0000256" key="5">
    <source>
        <dbReference type="PROSITE-ProRule" id="PRU00042"/>
    </source>
</evidence>
<dbReference type="EnsemblMetazoa" id="XM_001947300.5">
    <property type="protein sequence ID" value="XP_001947335.2"/>
    <property type="gene ID" value="LOC100166669"/>
</dbReference>
<dbReference type="Pfam" id="PF00096">
    <property type="entry name" value="zf-C2H2"/>
    <property type="match status" value="2"/>
</dbReference>
<feature type="domain" description="C2H2-type" evidence="7">
    <location>
        <begin position="108"/>
        <end position="135"/>
    </location>
</feature>
<evidence type="ECO:0000256" key="3">
    <source>
        <dbReference type="ARBA" id="ARBA00022771"/>
    </source>
</evidence>
<dbReference type="AlphaFoldDB" id="A0A8R1W0M8"/>
<dbReference type="PROSITE" id="PS00028">
    <property type="entry name" value="ZINC_FINGER_C2H2_1"/>
    <property type="match status" value="3"/>
</dbReference>
<dbReference type="PANTHER" id="PTHR46451">
    <property type="entry name" value="RAS-RESPONSIVE ELEMENT-BINDING PROTEIN 1"/>
    <property type="match status" value="1"/>
</dbReference>
<dbReference type="PROSITE" id="PS50157">
    <property type="entry name" value="ZINC_FINGER_C2H2_2"/>
    <property type="match status" value="3"/>
</dbReference>
<keyword evidence="4" id="KW-0862">Zinc</keyword>
<dbReference type="Gene3D" id="3.30.160.60">
    <property type="entry name" value="Classic Zinc Finger"/>
    <property type="match status" value="2"/>
</dbReference>
<keyword evidence="9" id="KW-1185">Reference proteome</keyword>
<proteinExistence type="predicted"/>
<protein>
    <recommendedName>
        <fullName evidence="7">C2H2-type domain-containing protein</fullName>
    </recommendedName>
</protein>
<keyword evidence="2" id="KW-0677">Repeat</keyword>
<dbReference type="InterPro" id="IPR013087">
    <property type="entry name" value="Znf_C2H2_type"/>
</dbReference>
<feature type="domain" description="C2H2-type" evidence="7">
    <location>
        <begin position="136"/>
        <end position="164"/>
    </location>
</feature>
<keyword evidence="3 5" id="KW-0863">Zinc-finger</keyword>
<dbReference type="InterPro" id="IPR036236">
    <property type="entry name" value="Znf_C2H2_sf"/>
</dbReference>
<evidence type="ECO:0000313" key="8">
    <source>
        <dbReference type="EnsemblMetazoa" id="XP_001947335.2"/>
    </source>
</evidence>
<dbReference type="SMART" id="SM00355">
    <property type="entry name" value="ZnF_C2H2"/>
    <property type="match status" value="3"/>
</dbReference>
<keyword evidence="1" id="KW-0479">Metal-binding</keyword>
<dbReference type="InterPro" id="IPR052795">
    <property type="entry name" value="RREB1"/>
</dbReference>
<dbReference type="GO" id="GO:0000978">
    <property type="term" value="F:RNA polymerase II cis-regulatory region sequence-specific DNA binding"/>
    <property type="evidence" value="ECO:0007669"/>
    <property type="project" value="TreeGrafter"/>
</dbReference>
<evidence type="ECO:0000256" key="4">
    <source>
        <dbReference type="ARBA" id="ARBA00022833"/>
    </source>
</evidence>
<feature type="domain" description="C2H2-type" evidence="7">
    <location>
        <begin position="9"/>
        <end position="36"/>
    </location>
</feature>
<evidence type="ECO:0000259" key="7">
    <source>
        <dbReference type="PROSITE" id="PS50157"/>
    </source>
</evidence>
<dbReference type="GO" id="GO:0005634">
    <property type="term" value="C:nucleus"/>
    <property type="evidence" value="ECO:0007669"/>
    <property type="project" value="TreeGrafter"/>
</dbReference>
<dbReference type="Proteomes" id="UP000007819">
    <property type="component" value="Chromosome A3"/>
</dbReference>
<evidence type="ECO:0000256" key="1">
    <source>
        <dbReference type="ARBA" id="ARBA00022723"/>
    </source>
</evidence>
<reference evidence="8" key="2">
    <citation type="submission" date="2022-06" db="UniProtKB">
        <authorList>
            <consortium name="EnsemblMetazoa"/>
        </authorList>
    </citation>
    <scope>IDENTIFICATION</scope>
</reference>
<dbReference type="FunFam" id="3.30.160.60:FF:000100">
    <property type="entry name" value="Zinc finger 45-like"/>
    <property type="match status" value="1"/>
</dbReference>
<evidence type="ECO:0000313" key="9">
    <source>
        <dbReference type="Proteomes" id="UP000007819"/>
    </source>
</evidence>
<organism evidence="8 9">
    <name type="scientific">Acyrthosiphon pisum</name>
    <name type="common">Pea aphid</name>
    <dbReference type="NCBI Taxonomy" id="7029"/>
    <lineage>
        <taxon>Eukaryota</taxon>
        <taxon>Metazoa</taxon>
        <taxon>Ecdysozoa</taxon>
        <taxon>Arthropoda</taxon>
        <taxon>Hexapoda</taxon>
        <taxon>Insecta</taxon>
        <taxon>Pterygota</taxon>
        <taxon>Neoptera</taxon>
        <taxon>Paraneoptera</taxon>
        <taxon>Hemiptera</taxon>
        <taxon>Sternorrhyncha</taxon>
        <taxon>Aphidomorpha</taxon>
        <taxon>Aphidoidea</taxon>
        <taxon>Aphididae</taxon>
        <taxon>Macrosiphini</taxon>
        <taxon>Acyrthosiphon</taxon>
    </lineage>
</organism>
<evidence type="ECO:0000256" key="6">
    <source>
        <dbReference type="SAM" id="MobiDB-lite"/>
    </source>
</evidence>
<dbReference type="OrthoDB" id="6365676at2759"/>
<name>A0A8R1W0M8_ACYPI</name>